<evidence type="ECO:0000313" key="4">
    <source>
        <dbReference type="EMBL" id="MBK1667039.1"/>
    </source>
</evidence>
<evidence type="ECO:0000256" key="1">
    <source>
        <dbReference type="SAM" id="MobiDB-lite"/>
    </source>
</evidence>
<comment type="caution">
    <text evidence="4">The sequence shown here is derived from an EMBL/GenBank/DDBJ whole genome shotgun (WGS) entry which is preliminary data.</text>
</comment>
<organism evidence="4 5">
    <name type="scientific">Rhodovibrio sodomensis</name>
    <dbReference type="NCBI Taxonomy" id="1088"/>
    <lineage>
        <taxon>Bacteria</taxon>
        <taxon>Pseudomonadati</taxon>
        <taxon>Pseudomonadota</taxon>
        <taxon>Alphaproteobacteria</taxon>
        <taxon>Rhodospirillales</taxon>
        <taxon>Rhodovibrionaceae</taxon>
        <taxon>Rhodovibrio</taxon>
    </lineage>
</organism>
<proteinExistence type="predicted"/>
<dbReference type="InterPro" id="IPR036365">
    <property type="entry name" value="PGBD-like_sf"/>
</dbReference>
<feature type="transmembrane region" description="Helical" evidence="2">
    <location>
        <begin position="449"/>
        <end position="468"/>
    </location>
</feature>
<dbReference type="SUPFAM" id="SSF47090">
    <property type="entry name" value="PGBD-like"/>
    <property type="match status" value="1"/>
</dbReference>
<evidence type="ECO:0000313" key="5">
    <source>
        <dbReference type="Proteomes" id="UP001296873"/>
    </source>
</evidence>
<dbReference type="InterPro" id="IPR036366">
    <property type="entry name" value="PGBDSf"/>
</dbReference>
<feature type="domain" description="Peptidoglycan binding-like" evidence="3">
    <location>
        <begin position="563"/>
        <end position="604"/>
    </location>
</feature>
<dbReference type="InterPro" id="IPR002477">
    <property type="entry name" value="Peptidoglycan-bd-like"/>
</dbReference>
<dbReference type="Pfam" id="PF01471">
    <property type="entry name" value="PG_binding_1"/>
    <property type="match status" value="1"/>
</dbReference>
<dbReference type="RefSeq" id="WP_200339100.1">
    <property type="nucleotide sequence ID" value="NZ_NRRL01000003.1"/>
</dbReference>
<protein>
    <recommendedName>
        <fullName evidence="3">Peptidoglycan binding-like domain-containing protein</fullName>
    </recommendedName>
</protein>
<keyword evidence="2" id="KW-0472">Membrane</keyword>
<keyword evidence="5" id="KW-1185">Reference proteome</keyword>
<feature type="region of interest" description="Disordered" evidence="1">
    <location>
        <begin position="1"/>
        <end position="26"/>
    </location>
</feature>
<feature type="compositionally biased region" description="Basic and acidic residues" evidence="1">
    <location>
        <begin position="1"/>
        <end position="12"/>
    </location>
</feature>
<name>A0ABS1DAK4_9PROT</name>
<evidence type="ECO:0000259" key="3">
    <source>
        <dbReference type="Pfam" id="PF01471"/>
    </source>
</evidence>
<reference evidence="4 5" key="1">
    <citation type="journal article" date="2020" name="Microorganisms">
        <title>Osmotic Adaptation and Compatible Solute Biosynthesis of Phototrophic Bacteria as Revealed from Genome Analyses.</title>
        <authorList>
            <person name="Imhoff J.F."/>
            <person name="Rahn T."/>
            <person name="Kunzel S."/>
            <person name="Keller A."/>
            <person name="Neulinger S.C."/>
        </authorList>
    </citation>
    <scope>NUCLEOTIDE SEQUENCE [LARGE SCALE GENOMIC DNA]</scope>
    <source>
        <strain evidence="4 5">DSM 9895</strain>
    </source>
</reference>
<gene>
    <name evidence="4" type="ORF">CKO28_03140</name>
</gene>
<keyword evidence="2" id="KW-1133">Transmembrane helix</keyword>
<evidence type="ECO:0000256" key="2">
    <source>
        <dbReference type="SAM" id="Phobius"/>
    </source>
</evidence>
<feature type="transmembrane region" description="Helical" evidence="2">
    <location>
        <begin position="417"/>
        <end position="437"/>
    </location>
</feature>
<dbReference type="Proteomes" id="UP001296873">
    <property type="component" value="Unassembled WGS sequence"/>
</dbReference>
<feature type="transmembrane region" description="Helical" evidence="2">
    <location>
        <begin position="498"/>
        <end position="519"/>
    </location>
</feature>
<keyword evidence="2" id="KW-0812">Transmembrane</keyword>
<dbReference type="Gene3D" id="1.10.101.10">
    <property type="entry name" value="PGBD-like superfamily/PGBD"/>
    <property type="match status" value="1"/>
</dbReference>
<sequence length="628" mass="68532">MCPYDHGTRDTTTDPETNNVSTSASIDNAPARMVVDTARKLADGNGVSADEVTVTAARCMDHRGVITLRATPTWRTEAKTLSGKQKVDGQGFDTDAQLQQLMTRQTEEVASTPAYSEKVTKLVEGGDPLEALRKGERKLDLVSNAGIAYRWERHIACGGSGKVNCSNCDGTTKKRCFACGGSGTQPVVRMGQNNISYTEYVRCSAGCLNGFFNCYECDPFGKVQCVGCLGEGIVTIVQHLVVQTNLTLSATPEDASPDAFKNFVRNTKVGELPDKANVSYVGRHPDGTRANFRYDFTVPYAEVDLNAGDIPRFTMKATGIRPELIDPPTFLDELTSETCARIRDAETDAAALTATQGSRLTRELLGACAQPGKTDVDRFVTERHNCVSHGVVKAVADRLDTAYDSLGAKRMKRAWSVMNPLLLTAGGALMLTDWAQLIFDQPGSQIDDFGATTMALGLVILLVLWLVAHGQVGRMGHKVVQRVIGGSAHRAPRQPRHLAVTAPLAIFTLVGALGATLYAGEHGIERPADYGLEGRLQFAQDRILDLSDPLRLKSVTRPNIVRSNRVADMQWRLARMGFYDGRIDGLDGPSTQAALDAFHDRFGYRFDYQPATSLKQARYRVARVYRDL</sequence>
<accession>A0ABS1DAK4</accession>
<dbReference type="EMBL" id="NRRL01000003">
    <property type="protein sequence ID" value="MBK1667039.1"/>
    <property type="molecule type" value="Genomic_DNA"/>
</dbReference>
<feature type="compositionally biased region" description="Polar residues" evidence="1">
    <location>
        <begin position="14"/>
        <end position="26"/>
    </location>
</feature>